<feature type="region of interest" description="Disordered" evidence="1">
    <location>
        <begin position="132"/>
        <end position="160"/>
    </location>
</feature>
<protein>
    <submittedName>
        <fullName evidence="2">Uncharacterized protein</fullName>
    </submittedName>
</protein>
<evidence type="ECO:0000256" key="1">
    <source>
        <dbReference type="SAM" id="MobiDB-lite"/>
    </source>
</evidence>
<feature type="compositionally biased region" description="Low complexity" evidence="1">
    <location>
        <begin position="146"/>
        <end position="160"/>
    </location>
</feature>
<accession>A0A1D6Q2T0</accession>
<proteinExistence type="predicted"/>
<evidence type="ECO:0000313" key="2">
    <source>
        <dbReference type="EMBL" id="AQK52886.1"/>
    </source>
</evidence>
<organism evidence="2">
    <name type="scientific">Zea mays</name>
    <name type="common">Maize</name>
    <dbReference type="NCBI Taxonomy" id="4577"/>
    <lineage>
        <taxon>Eukaryota</taxon>
        <taxon>Viridiplantae</taxon>
        <taxon>Streptophyta</taxon>
        <taxon>Embryophyta</taxon>
        <taxon>Tracheophyta</taxon>
        <taxon>Spermatophyta</taxon>
        <taxon>Magnoliopsida</taxon>
        <taxon>Liliopsida</taxon>
        <taxon>Poales</taxon>
        <taxon>Poaceae</taxon>
        <taxon>PACMAD clade</taxon>
        <taxon>Panicoideae</taxon>
        <taxon>Andropogonodae</taxon>
        <taxon>Andropogoneae</taxon>
        <taxon>Tripsacinae</taxon>
        <taxon>Zea</taxon>
    </lineage>
</organism>
<gene>
    <name evidence="2" type="ORF">ZEAMMB73_Zm00001d050644</name>
</gene>
<dbReference type="InParanoid" id="A0A1D6Q2T0"/>
<name>A0A1D6Q2T0_MAIZE</name>
<sequence>MWREDERVVAHGRPKQSRRAWLAAAIRRALNARGEGACCCGVQLAAQVGGGARYWNFLGALDSEMGGQGGRGSAMGDGDSLRVLLGGEDGAAALRRDAAGRRTEVEEMGLVLARREYSAPWLLAGAGARQQQRGGWPWRRRGGDAMGSRGRASARSFSAP</sequence>
<dbReference type="AlphaFoldDB" id="A0A1D6Q2T0"/>
<reference evidence="2" key="1">
    <citation type="submission" date="2015-12" db="EMBL/GenBank/DDBJ databases">
        <title>Update maize B73 reference genome by single molecule sequencing technologies.</title>
        <authorList>
            <consortium name="Maize Genome Sequencing Project"/>
            <person name="Ware D."/>
        </authorList>
    </citation>
    <scope>NUCLEOTIDE SEQUENCE</scope>
    <source>
        <tissue evidence="2">Seedling</tissue>
    </source>
</reference>
<dbReference type="EMBL" id="CM000780">
    <property type="protein sequence ID" value="AQK52886.1"/>
    <property type="molecule type" value="Genomic_DNA"/>
</dbReference>